<comment type="similarity">
    <text evidence="1">Belongs to the UPF0751 family.</text>
</comment>
<dbReference type="OrthoDB" id="2881859at2"/>
<evidence type="ECO:0008006" key="4">
    <source>
        <dbReference type="Google" id="ProtNLM"/>
    </source>
</evidence>
<organism evidence="2 3">
    <name type="scientific">Planococcus versutus</name>
    <dbReference type="NCBI Taxonomy" id="1302659"/>
    <lineage>
        <taxon>Bacteria</taxon>
        <taxon>Bacillati</taxon>
        <taxon>Bacillota</taxon>
        <taxon>Bacilli</taxon>
        <taxon>Bacillales</taxon>
        <taxon>Caryophanaceae</taxon>
        <taxon>Planococcus</taxon>
    </lineage>
</organism>
<dbReference type="Proteomes" id="UP000053354">
    <property type="component" value="Chromosome"/>
</dbReference>
<proteinExistence type="inferred from homology"/>
<keyword evidence="3" id="KW-1185">Reference proteome</keyword>
<sequence length="372" mass="42681">MHGAYFSYIKLKQIKLLENLELNSDETEVQLYIEQAKLMQLVLQMIKNTSEVLESLPEEKFETYDSTEKEIDLQRLYLKQNWSIKYSEENPEVNFTEEISTVYKFRRFLVGGELSGIKAYLSEEVVRKNDIEHGDMVRVYPIGVLPNGETKYAFALEEKMGEEAPKNRKQLDYCLVEESSSNLICKSNKDGVFREDDIFPVFHIPDKDVFKHDLAPGDIVDISIENNEWHKGKVIWKHEIKSKQVSKRSNEKTAKKTKAKSGKQNIEVKRSLEGKTLLIVSNKHDQSSYESPIAKRGGKLLMADSDYSVDILNSLVAKSDAVILITSTSSHRAMWTVKDKTKELGIPFIPSRHKGTTHNVNLAEQIFTKEEV</sequence>
<dbReference type="RefSeq" id="WP_049694924.1">
    <property type="nucleotide sequence ID" value="NZ_CP016540.2"/>
</dbReference>
<evidence type="ECO:0000256" key="1">
    <source>
        <dbReference type="ARBA" id="ARBA00007189"/>
    </source>
</evidence>
<protein>
    <recommendedName>
        <fullName evidence="4">DUF2325 domain-containing protein</fullName>
    </recommendedName>
</protein>
<evidence type="ECO:0000313" key="2">
    <source>
        <dbReference type="EMBL" id="ANU26314.1"/>
    </source>
</evidence>
<dbReference type="InterPro" id="IPR016772">
    <property type="entry name" value="UCP020408"/>
</dbReference>
<dbReference type="AlphaFoldDB" id="A0A1B1RZH0"/>
<dbReference type="KEGG" id="pll:I858_004610"/>
<name>A0A1B1RZH0_9BACL</name>
<evidence type="ECO:0000313" key="3">
    <source>
        <dbReference type="Proteomes" id="UP000053354"/>
    </source>
</evidence>
<reference evidence="2" key="1">
    <citation type="submission" date="2016-10" db="EMBL/GenBank/DDBJ databases">
        <authorList>
            <person name="See-Too W.S."/>
        </authorList>
    </citation>
    <scope>NUCLEOTIDE SEQUENCE</scope>
    <source>
        <strain evidence="2">L10.15</strain>
    </source>
</reference>
<accession>A0A1B1RZH0</accession>
<gene>
    <name evidence="2" type="ORF">I858_004610</name>
</gene>
<dbReference type="Pfam" id="PF10087">
    <property type="entry name" value="DUF2325"/>
    <property type="match status" value="1"/>
</dbReference>
<dbReference type="EMBL" id="CP016540">
    <property type="protein sequence ID" value="ANU26314.1"/>
    <property type="molecule type" value="Genomic_DNA"/>
</dbReference>